<evidence type="ECO:0000256" key="2">
    <source>
        <dbReference type="SAM" id="MobiDB-lite"/>
    </source>
</evidence>
<dbReference type="RefSeq" id="XP_013758592.1">
    <property type="nucleotide sequence ID" value="XM_013903138.1"/>
</dbReference>
<keyword evidence="4" id="KW-0732">Signal</keyword>
<dbReference type="OrthoDB" id="189446at2759"/>
<dbReference type="SMART" id="SM00557">
    <property type="entry name" value="IG_FLMN"/>
    <property type="match status" value="1"/>
</dbReference>
<dbReference type="Proteomes" id="UP000054408">
    <property type="component" value="Unassembled WGS sequence"/>
</dbReference>
<dbReference type="InterPro" id="IPR014756">
    <property type="entry name" value="Ig_E-set"/>
</dbReference>
<feature type="transmembrane region" description="Helical" evidence="3">
    <location>
        <begin position="948"/>
        <end position="974"/>
    </location>
</feature>
<dbReference type="PANTHER" id="PTHR11319:SF35">
    <property type="entry name" value="OUTER MEMBRANE PROTEIN PMPC-RELATED"/>
    <property type="match status" value="1"/>
</dbReference>
<dbReference type="PROSITE" id="PS50194">
    <property type="entry name" value="FILAMIN_REPEAT"/>
    <property type="match status" value="1"/>
</dbReference>
<evidence type="ECO:0000256" key="4">
    <source>
        <dbReference type="SAM" id="SignalP"/>
    </source>
</evidence>
<proteinExistence type="predicted"/>
<dbReference type="SMART" id="SM01411">
    <property type="entry name" value="Ephrin_rec_like"/>
    <property type="match status" value="1"/>
</dbReference>
<reference evidence="6 7" key="1">
    <citation type="submission" date="2010-05" db="EMBL/GenBank/DDBJ databases">
        <title>The Genome Sequence of Thecamonas trahens ATCC 50062.</title>
        <authorList>
            <consortium name="The Broad Institute Genome Sequencing Platform"/>
            <person name="Russ C."/>
            <person name="Cuomo C."/>
            <person name="Shea T."/>
            <person name="Young S.K."/>
            <person name="Zeng Q."/>
            <person name="Koehrsen M."/>
            <person name="Haas B."/>
            <person name="Borodovsky M."/>
            <person name="Guigo R."/>
            <person name="Alvarado L."/>
            <person name="Berlin A."/>
            <person name="Bochicchio J."/>
            <person name="Borenstein D."/>
            <person name="Chapman S."/>
            <person name="Chen Z."/>
            <person name="Freedman E."/>
            <person name="Gellesch M."/>
            <person name="Goldberg J."/>
            <person name="Griggs A."/>
            <person name="Gujja S."/>
            <person name="Heilman E."/>
            <person name="Heiman D."/>
            <person name="Hepburn T."/>
            <person name="Howarth C."/>
            <person name="Jen D."/>
            <person name="Larson L."/>
            <person name="Mehta T."/>
            <person name="Park D."/>
            <person name="Pearson M."/>
            <person name="Roberts A."/>
            <person name="Saif S."/>
            <person name="Shenoy N."/>
            <person name="Sisk P."/>
            <person name="Stolte C."/>
            <person name="Sykes S."/>
            <person name="Thomson T."/>
            <person name="Walk T."/>
            <person name="White J."/>
            <person name="Yandava C."/>
            <person name="Burger G."/>
            <person name="Gray M.W."/>
            <person name="Holland P.W.H."/>
            <person name="King N."/>
            <person name="Lang F.B.F."/>
            <person name="Roger A.J."/>
            <person name="Ruiz-Trillo I."/>
            <person name="Lander E."/>
            <person name="Nusbaum C."/>
        </authorList>
    </citation>
    <scope>NUCLEOTIDE SEQUENCE [LARGE SCALE GENOMIC DNA]</scope>
    <source>
        <strain evidence="6 7">ATCC 50062</strain>
    </source>
</reference>
<keyword evidence="3" id="KW-0812">Transmembrane</keyword>
<evidence type="ECO:0000313" key="6">
    <source>
        <dbReference type="EMBL" id="KNC48480.1"/>
    </source>
</evidence>
<feature type="region of interest" description="Disordered" evidence="2">
    <location>
        <begin position="1198"/>
        <end position="1252"/>
    </location>
</feature>
<dbReference type="Gene3D" id="2.60.40.10">
    <property type="entry name" value="Immunoglobulins"/>
    <property type="match status" value="1"/>
</dbReference>
<name>A0A0L0D8A9_THETB</name>
<dbReference type="GeneID" id="25564442"/>
<keyword evidence="3" id="KW-0472">Membrane</keyword>
<feature type="repeat" description="Filamin" evidence="1">
    <location>
        <begin position="503"/>
        <end position="580"/>
    </location>
</feature>
<organism evidence="6 7">
    <name type="scientific">Thecamonas trahens ATCC 50062</name>
    <dbReference type="NCBI Taxonomy" id="461836"/>
    <lineage>
        <taxon>Eukaryota</taxon>
        <taxon>Apusozoa</taxon>
        <taxon>Apusomonadida</taxon>
        <taxon>Apusomonadidae</taxon>
        <taxon>Thecamonas</taxon>
    </lineage>
</organism>
<keyword evidence="7" id="KW-1185">Reference proteome</keyword>
<evidence type="ECO:0000256" key="3">
    <source>
        <dbReference type="SAM" id="Phobius"/>
    </source>
</evidence>
<dbReference type="Gene3D" id="2.10.50.10">
    <property type="entry name" value="Tumor Necrosis Factor Receptor, subunit A, domain 2"/>
    <property type="match status" value="1"/>
</dbReference>
<dbReference type="InterPro" id="IPR017868">
    <property type="entry name" value="Filamin/ABP280_repeat-like"/>
</dbReference>
<dbReference type="SUPFAM" id="SSF81296">
    <property type="entry name" value="E set domains"/>
    <property type="match status" value="1"/>
</dbReference>
<dbReference type="AlphaFoldDB" id="A0A0L0D8A9"/>
<feature type="transmembrane region" description="Helical" evidence="3">
    <location>
        <begin position="904"/>
        <end position="924"/>
    </location>
</feature>
<dbReference type="Pfam" id="PF07699">
    <property type="entry name" value="Ephrin_rec_like"/>
    <property type="match status" value="1"/>
</dbReference>
<keyword evidence="3" id="KW-1133">Transmembrane helix</keyword>
<feature type="transmembrane region" description="Helical" evidence="3">
    <location>
        <begin position="986"/>
        <end position="1004"/>
    </location>
</feature>
<feature type="chain" id="PRO_5005537344" description="Tyrosine-protein kinase ephrin type A/B receptor-like domain-containing protein" evidence="4">
    <location>
        <begin position="34"/>
        <end position="1252"/>
    </location>
</feature>
<feature type="compositionally biased region" description="Polar residues" evidence="2">
    <location>
        <begin position="1198"/>
        <end position="1213"/>
    </location>
</feature>
<feature type="transmembrane region" description="Helical" evidence="3">
    <location>
        <begin position="1053"/>
        <end position="1076"/>
    </location>
</feature>
<dbReference type="Pfam" id="PF00630">
    <property type="entry name" value="Filamin"/>
    <property type="match status" value="1"/>
</dbReference>
<evidence type="ECO:0000259" key="5">
    <source>
        <dbReference type="Pfam" id="PF07699"/>
    </source>
</evidence>
<protein>
    <recommendedName>
        <fullName evidence="5">Tyrosine-protein kinase ephrin type A/B receptor-like domain-containing protein</fullName>
    </recommendedName>
</protein>
<gene>
    <name evidence="6" type="ORF">AMSG_04928</name>
</gene>
<accession>A0A0L0D8A9</accession>
<feature type="transmembrane region" description="Helical" evidence="3">
    <location>
        <begin position="1088"/>
        <end position="1107"/>
    </location>
</feature>
<sequence length="1252" mass="133864">MVNIMGGARCGHALATVVVAVMVVVMVMEHVSASPCINGINMYDLTGAPRVVYLVEVPNYPASVNCTQQFLLDAVDEWKFFWELINLGTGDTINILDGAQIDPPDDLVSYVEPVTTIFNGQTQYPSGSVFSVNLLSDGTNTGAYALGLERWREPTNLVIEGYGPSRGALFAEQVIANLSMPVFRKFAIGTDSNDGLYKDIIVFGQSTFVPPLQESFLFAPAPMVFMGGLVASHVRIAGPTSGTSYGAYAPGSSIYVHIVDPDHPLAAGLSGTVQLVTDDSVAVEWVNPHAENAGLTPEVVAVVAESSGSTIRSERAVAFMFEKGTQMPTGLTATSRRVFVTSDRNRELLAHENAFRLQRAAVMVAARTLVFSNQPPALLSTAGSFDLVLNLTNTRDGALLATESETVIELTVVDSAALVSFSGGPPQATLANGVATFTNLGLAVSSQPTAALSIRAKCLEPMPCYWAHSIPLEVFLPGRGPISPQNSYVSGLDAIAPGMTTISFTIHAVDVFGVAKSTGGDVVEVSLQVGSGSTPLLAVDNSDGTYAASFSAGEGGAVTIVVRVGHANIPLANSPFTAQVYANCPPGEFAKTEFGPCEPCLLDVYRSANDDQAACVPCPVGSGTSFARVALIANCTCKVGFYNLVGVGLPCARCPVGAVCDGGTEAPYAAPGYFPASAELFLECKADRSLCPGGRGVQCAAGHRGRLCADCHSGWYRIRNKCHQCEGGLTMLFVLVLLISIVVLGGLAVFNARSTNVVKYTTLSIAFNSLQISALFGQFEIDWPSLADSLFAAMSFANFNLELAAPECAFEAKSPYLLKYLLTMLLPLYFVAVYAFVYACFVLPQRWFATRFGDAFVAQFPGFCTPPAGSPEEWPVLAGLRYGMAQVFFDPINKRNARHVFIRCWWQLLSLAYLPLALISLGYMDCTRGADGVLALDSDPSYACSGRYWHYFPFALVFSLAYAIGIPAAIGYLLRYKRRKMERGKYLVRYGFLTARYLDQYYWWEVKIMARKFGVVIAMLFVTSFPSMQGFVAACVLMFALADHHSSYPYITLIHNLLETFSIASAILVLGFGVVFHHPDSPSSSAGGIIAAIIFINLAVLLAAFVYDLAVQRREKRELDEAMDDALVESEMVDEGESGTFAGEGANGKGPIASVSSVELTDIGSSPQMQMVSFNDSATSIPPVTPYDSNMATIQYGSTPSSMHQSYGESSPSIAVPPVNPVLASSEPVPPPRPVRPSRAGVPVGSMHPPKP</sequence>
<dbReference type="EMBL" id="GL349451">
    <property type="protein sequence ID" value="KNC48480.1"/>
    <property type="molecule type" value="Genomic_DNA"/>
</dbReference>
<feature type="transmembrane region" description="Helical" evidence="3">
    <location>
        <begin position="729"/>
        <end position="750"/>
    </location>
</feature>
<dbReference type="PANTHER" id="PTHR11319">
    <property type="entry name" value="G PROTEIN-COUPLED RECEPTOR-RELATED"/>
    <property type="match status" value="1"/>
</dbReference>
<feature type="transmembrane region" description="Helical" evidence="3">
    <location>
        <begin position="757"/>
        <end position="776"/>
    </location>
</feature>
<dbReference type="InterPro" id="IPR001298">
    <property type="entry name" value="Filamin/ABP280_rpt"/>
</dbReference>
<evidence type="ECO:0000256" key="1">
    <source>
        <dbReference type="PROSITE-ProRule" id="PRU00087"/>
    </source>
</evidence>
<dbReference type="InterPro" id="IPR011641">
    <property type="entry name" value="Tyr-kin_ephrin_A/B_rcpt-like"/>
</dbReference>
<evidence type="ECO:0000313" key="7">
    <source>
        <dbReference type="Proteomes" id="UP000054408"/>
    </source>
</evidence>
<feature type="domain" description="Tyrosine-protein kinase ephrin type A/B receptor-like" evidence="5">
    <location>
        <begin position="587"/>
        <end position="625"/>
    </location>
</feature>
<feature type="transmembrane region" description="Helical" evidence="3">
    <location>
        <begin position="820"/>
        <end position="843"/>
    </location>
</feature>
<dbReference type="InterPro" id="IPR013783">
    <property type="entry name" value="Ig-like_fold"/>
</dbReference>
<feature type="transmembrane region" description="Helical" evidence="3">
    <location>
        <begin position="1016"/>
        <end position="1041"/>
    </location>
</feature>
<feature type="signal peptide" evidence="4">
    <location>
        <begin position="1"/>
        <end position="33"/>
    </location>
</feature>